<dbReference type="AlphaFoldDB" id="A0AAN6YMY8"/>
<feature type="compositionally biased region" description="Polar residues" evidence="1">
    <location>
        <begin position="233"/>
        <end position="279"/>
    </location>
</feature>
<organism evidence="2 3">
    <name type="scientific">Podospora fimiseda</name>
    <dbReference type="NCBI Taxonomy" id="252190"/>
    <lineage>
        <taxon>Eukaryota</taxon>
        <taxon>Fungi</taxon>
        <taxon>Dikarya</taxon>
        <taxon>Ascomycota</taxon>
        <taxon>Pezizomycotina</taxon>
        <taxon>Sordariomycetes</taxon>
        <taxon>Sordariomycetidae</taxon>
        <taxon>Sordariales</taxon>
        <taxon>Podosporaceae</taxon>
        <taxon>Podospora</taxon>
    </lineage>
</organism>
<protein>
    <submittedName>
        <fullName evidence="2">Uncharacterized protein</fullName>
    </submittedName>
</protein>
<feature type="region of interest" description="Disordered" evidence="1">
    <location>
        <begin position="85"/>
        <end position="108"/>
    </location>
</feature>
<dbReference type="PROSITE" id="PS50096">
    <property type="entry name" value="IQ"/>
    <property type="match status" value="1"/>
</dbReference>
<dbReference type="EMBL" id="MU865653">
    <property type="protein sequence ID" value="KAK4220730.1"/>
    <property type="molecule type" value="Genomic_DNA"/>
</dbReference>
<proteinExistence type="predicted"/>
<feature type="region of interest" description="Disordered" evidence="1">
    <location>
        <begin position="229"/>
        <end position="279"/>
    </location>
</feature>
<evidence type="ECO:0000256" key="1">
    <source>
        <dbReference type="SAM" id="MobiDB-lite"/>
    </source>
</evidence>
<feature type="region of interest" description="Disordered" evidence="1">
    <location>
        <begin position="294"/>
        <end position="327"/>
    </location>
</feature>
<name>A0AAN6YMY8_9PEZI</name>
<keyword evidence="3" id="KW-1185">Reference proteome</keyword>
<gene>
    <name evidence="2" type="ORF">QBC38DRAFT_462264</name>
</gene>
<feature type="compositionally biased region" description="Polar residues" evidence="1">
    <location>
        <begin position="87"/>
        <end position="101"/>
    </location>
</feature>
<feature type="compositionally biased region" description="Polar residues" evidence="1">
    <location>
        <begin position="296"/>
        <end position="323"/>
    </location>
</feature>
<feature type="region of interest" description="Disordered" evidence="1">
    <location>
        <begin position="184"/>
        <end position="207"/>
    </location>
</feature>
<dbReference type="Proteomes" id="UP001301958">
    <property type="component" value="Unassembled WGS sequence"/>
</dbReference>
<reference evidence="2" key="1">
    <citation type="journal article" date="2023" name="Mol. Phylogenet. Evol.">
        <title>Genome-scale phylogeny and comparative genomics of the fungal order Sordariales.</title>
        <authorList>
            <person name="Hensen N."/>
            <person name="Bonometti L."/>
            <person name="Westerberg I."/>
            <person name="Brannstrom I.O."/>
            <person name="Guillou S."/>
            <person name="Cros-Aarteil S."/>
            <person name="Calhoun S."/>
            <person name="Haridas S."/>
            <person name="Kuo A."/>
            <person name="Mondo S."/>
            <person name="Pangilinan J."/>
            <person name="Riley R."/>
            <person name="LaButti K."/>
            <person name="Andreopoulos B."/>
            <person name="Lipzen A."/>
            <person name="Chen C."/>
            <person name="Yan M."/>
            <person name="Daum C."/>
            <person name="Ng V."/>
            <person name="Clum A."/>
            <person name="Steindorff A."/>
            <person name="Ohm R.A."/>
            <person name="Martin F."/>
            <person name="Silar P."/>
            <person name="Natvig D.O."/>
            <person name="Lalanne C."/>
            <person name="Gautier V."/>
            <person name="Ament-Velasquez S.L."/>
            <person name="Kruys A."/>
            <person name="Hutchinson M.I."/>
            <person name="Powell A.J."/>
            <person name="Barry K."/>
            <person name="Miller A.N."/>
            <person name="Grigoriev I.V."/>
            <person name="Debuchy R."/>
            <person name="Gladieux P."/>
            <person name="Hiltunen Thoren M."/>
            <person name="Johannesson H."/>
        </authorList>
    </citation>
    <scope>NUCLEOTIDE SEQUENCE</scope>
    <source>
        <strain evidence="2">CBS 990.96</strain>
    </source>
</reference>
<evidence type="ECO:0000313" key="2">
    <source>
        <dbReference type="EMBL" id="KAK4220730.1"/>
    </source>
</evidence>
<sequence length="338" mass="36316">MIDHQADYERRDGVSIMPRLPAKRYLHCWEFRDIARSRGPLLPHVCELEIAGKGWVDLVRAIRAVTIFGNGFGALIQPVDAGGPSMTGMTNSTTSESSGAQPVTPGPSLPVRTQPTQLHCPEWTEVPTGKYYLATRIMDLQEIIDHDNQTFSSLLKLSIDLLWPIKSEAFSSCPCMSANPNRRGHCDPVQTLFRPSRQSKSPEPETKVVVQSAGAVIFGHTTSVNPIRYLLPGSSNQSESAVSADPSTSKSSTNDPSMSSTPGTQNTLSSGFSNSSTGTESISLTAAATASASLTKSNISTPSTLSTVPNNLSESTVGGAQSSRRGHRLRSMFKRLLP</sequence>
<accession>A0AAN6YMY8</accession>
<evidence type="ECO:0000313" key="3">
    <source>
        <dbReference type="Proteomes" id="UP001301958"/>
    </source>
</evidence>
<reference evidence="2" key="2">
    <citation type="submission" date="2023-05" db="EMBL/GenBank/DDBJ databases">
        <authorList>
            <consortium name="Lawrence Berkeley National Laboratory"/>
            <person name="Steindorff A."/>
            <person name="Hensen N."/>
            <person name="Bonometti L."/>
            <person name="Westerberg I."/>
            <person name="Brannstrom I.O."/>
            <person name="Guillou S."/>
            <person name="Cros-Aarteil S."/>
            <person name="Calhoun S."/>
            <person name="Haridas S."/>
            <person name="Kuo A."/>
            <person name="Mondo S."/>
            <person name="Pangilinan J."/>
            <person name="Riley R."/>
            <person name="Labutti K."/>
            <person name="Andreopoulos B."/>
            <person name="Lipzen A."/>
            <person name="Chen C."/>
            <person name="Yanf M."/>
            <person name="Daum C."/>
            <person name="Ng V."/>
            <person name="Clum A."/>
            <person name="Ohm R."/>
            <person name="Martin F."/>
            <person name="Silar P."/>
            <person name="Natvig D."/>
            <person name="Lalanne C."/>
            <person name="Gautier V."/>
            <person name="Ament-Velasquez S.L."/>
            <person name="Kruys A."/>
            <person name="Hutchinson M.I."/>
            <person name="Powell A.J."/>
            <person name="Barry K."/>
            <person name="Miller A.N."/>
            <person name="Grigoriev I.V."/>
            <person name="Debuchy R."/>
            <person name="Gladieux P."/>
            <person name="Thoren M.H."/>
            <person name="Johannesson H."/>
        </authorList>
    </citation>
    <scope>NUCLEOTIDE SEQUENCE</scope>
    <source>
        <strain evidence="2">CBS 990.96</strain>
    </source>
</reference>
<comment type="caution">
    <text evidence="2">The sequence shown here is derived from an EMBL/GenBank/DDBJ whole genome shotgun (WGS) entry which is preliminary data.</text>
</comment>